<dbReference type="EMBL" id="CP017248">
    <property type="protein sequence ID" value="AOR35611.1"/>
    <property type="molecule type" value="Genomic_DNA"/>
</dbReference>
<dbReference type="Gene3D" id="3.90.550.10">
    <property type="entry name" value="Spore Coat Polysaccharide Biosynthesis Protein SpsA, Chain A"/>
    <property type="match status" value="1"/>
</dbReference>
<dbReference type="KEGG" id="spun:BFF78_35115"/>
<keyword evidence="2" id="KW-1185">Reference proteome</keyword>
<proteinExistence type="predicted"/>
<evidence type="ECO:0000313" key="1">
    <source>
        <dbReference type="EMBL" id="AOR35611.1"/>
    </source>
</evidence>
<dbReference type="InterPro" id="IPR029044">
    <property type="entry name" value="Nucleotide-diphossugar_trans"/>
</dbReference>
<dbReference type="Proteomes" id="UP000094960">
    <property type="component" value="Chromosome"/>
</dbReference>
<dbReference type="AlphaFoldDB" id="A0A1D7YJ81"/>
<organism evidence="1 2">
    <name type="scientific">Streptomyces fodineus</name>
    <dbReference type="NCBI Taxonomy" id="1904616"/>
    <lineage>
        <taxon>Bacteria</taxon>
        <taxon>Bacillati</taxon>
        <taxon>Actinomycetota</taxon>
        <taxon>Actinomycetes</taxon>
        <taxon>Kitasatosporales</taxon>
        <taxon>Streptomycetaceae</taxon>
        <taxon>Streptomyces</taxon>
    </lineage>
</organism>
<gene>
    <name evidence="1" type="ORF">BFF78_35115</name>
</gene>
<accession>A0A1D7YJ81</accession>
<protein>
    <recommendedName>
        <fullName evidence="3">UTP--glucose-1-phosphate uridylyltransferase</fullName>
    </recommendedName>
</protein>
<reference evidence="2" key="1">
    <citation type="submission" date="2016-09" db="EMBL/GenBank/DDBJ databases">
        <title>Streptomyces puniciscabiei strain:TW1S1 Genome sequencing and assembly.</title>
        <authorList>
            <person name="Kim M.-K."/>
            <person name="Kim S.B."/>
        </authorList>
    </citation>
    <scope>NUCLEOTIDE SEQUENCE [LARGE SCALE GENOMIC DNA]</scope>
    <source>
        <strain evidence="2">TW1S1</strain>
    </source>
</reference>
<evidence type="ECO:0000313" key="2">
    <source>
        <dbReference type="Proteomes" id="UP000094960"/>
    </source>
</evidence>
<evidence type="ECO:0008006" key="3">
    <source>
        <dbReference type="Google" id="ProtNLM"/>
    </source>
</evidence>
<sequence>MLCARHHVGDQPFAVLLGDDLIDARETLLSRMFQVRERYAGGVAALMEVGPEQIHLCGCARPDLGPEFTG</sequence>
<name>A0A1D7YJ81_9ACTN</name>